<comment type="caution">
    <text evidence="1">The sequence shown here is derived from an EMBL/GenBank/DDBJ whole genome shotgun (WGS) entry which is preliminary data.</text>
</comment>
<protein>
    <submittedName>
        <fullName evidence="1">Uncharacterized protein</fullName>
    </submittedName>
</protein>
<proteinExistence type="predicted"/>
<evidence type="ECO:0000313" key="1">
    <source>
        <dbReference type="EMBL" id="OAN53871.1"/>
    </source>
</evidence>
<sequence>MQGKMHMTKLRRPLSIEDAIQRAHGMLLDAGVEAATGKSARLARSWSDPDDDAHRIPLHQAIAMDAACVIAGQPAPIREAYDAELSRAVEALGSAPNHTPIDLFDRLAQALSNLGDISSEVRAARHPDSQGRSMLTAAERADILRSIGIARSTLDRLAKDVEASE</sequence>
<gene>
    <name evidence="1" type="ORF">A6A04_13340</name>
</gene>
<dbReference type="STRING" id="1285242.A6A04_13340"/>
<evidence type="ECO:0000313" key="2">
    <source>
        <dbReference type="Proteomes" id="UP000078428"/>
    </source>
</evidence>
<accession>A0A178MV52</accession>
<organism evidence="1 2">
    <name type="scientific">Paramagnetospirillum marisnigri</name>
    <dbReference type="NCBI Taxonomy" id="1285242"/>
    <lineage>
        <taxon>Bacteria</taxon>
        <taxon>Pseudomonadati</taxon>
        <taxon>Pseudomonadota</taxon>
        <taxon>Alphaproteobacteria</taxon>
        <taxon>Rhodospirillales</taxon>
        <taxon>Magnetospirillaceae</taxon>
        <taxon>Paramagnetospirillum</taxon>
    </lineage>
</organism>
<dbReference type="Proteomes" id="UP000078428">
    <property type="component" value="Unassembled WGS sequence"/>
</dbReference>
<dbReference type="EMBL" id="LWQT01000038">
    <property type="protein sequence ID" value="OAN53871.1"/>
    <property type="molecule type" value="Genomic_DNA"/>
</dbReference>
<dbReference type="AlphaFoldDB" id="A0A178MV52"/>
<name>A0A178MV52_9PROT</name>
<keyword evidence="2" id="KW-1185">Reference proteome</keyword>
<reference evidence="1 2" key="1">
    <citation type="submission" date="2016-04" db="EMBL/GenBank/DDBJ databases">
        <title>Draft genome sequence of freshwater magnetotactic bacteria Magnetospirillum marisnigri SP-1 and Magnetospirillum moscoviense BB-1.</title>
        <authorList>
            <person name="Koziaeva V."/>
            <person name="Dziuba M.V."/>
            <person name="Ivanov T.M."/>
            <person name="Kuznetsov B."/>
            <person name="Grouzdev D.S."/>
        </authorList>
    </citation>
    <scope>NUCLEOTIDE SEQUENCE [LARGE SCALE GENOMIC DNA]</scope>
    <source>
        <strain evidence="1 2">SP-1</strain>
    </source>
</reference>